<proteinExistence type="predicted"/>
<name>A0ABN9YF80_9DINO</name>
<organism evidence="2 3">
    <name type="scientific">Prorocentrum cordatum</name>
    <dbReference type="NCBI Taxonomy" id="2364126"/>
    <lineage>
        <taxon>Eukaryota</taxon>
        <taxon>Sar</taxon>
        <taxon>Alveolata</taxon>
        <taxon>Dinophyceae</taxon>
        <taxon>Prorocentrales</taxon>
        <taxon>Prorocentraceae</taxon>
        <taxon>Prorocentrum</taxon>
    </lineage>
</organism>
<sequence length="101" mass="10705">MVEPKPYASLRLLLAELRAQRDAGGEAGGRLLPEEALGEPVAERAEELACALAARTDATLRWPASAILAAALRAALDERLGGRTRPEPPRGAQEGHGRDKS</sequence>
<feature type="region of interest" description="Disordered" evidence="1">
    <location>
        <begin position="78"/>
        <end position="101"/>
    </location>
</feature>
<evidence type="ECO:0000256" key="1">
    <source>
        <dbReference type="SAM" id="MobiDB-lite"/>
    </source>
</evidence>
<keyword evidence="3" id="KW-1185">Reference proteome</keyword>
<comment type="caution">
    <text evidence="2">The sequence shown here is derived from an EMBL/GenBank/DDBJ whole genome shotgun (WGS) entry which is preliminary data.</text>
</comment>
<dbReference type="Proteomes" id="UP001189429">
    <property type="component" value="Unassembled WGS sequence"/>
</dbReference>
<gene>
    <name evidence="2" type="ORF">PCOR1329_LOCUS84416</name>
</gene>
<protein>
    <submittedName>
        <fullName evidence="2">Uncharacterized protein</fullName>
    </submittedName>
</protein>
<reference evidence="2" key="1">
    <citation type="submission" date="2023-10" db="EMBL/GenBank/DDBJ databases">
        <authorList>
            <person name="Chen Y."/>
            <person name="Shah S."/>
            <person name="Dougan E. K."/>
            <person name="Thang M."/>
            <person name="Chan C."/>
        </authorList>
    </citation>
    <scope>NUCLEOTIDE SEQUENCE [LARGE SCALE GENOMIC DNA]</scope>
</reference>
<evidence type="ECO:0000313" key="2">
    <source>
        <dbReference type="EMBL" id="CAK0910178.1"/>
    </source>
</evidence>
<dbReference type="EMBL" id="CAUYUJ010022337">
    <property type="protein sequence ID" value="CAK0910178.1"/>
    <property type="molecule type" value="Genomic_DNA"/>
</dbReference>
<accession>A0ABN9YF80</accession>
<evidence type="ECO:0000313" key="3">
    <source>
        <dbReference type="Proteomes" id="UP001189429"/>
    </source>
</evidence>